<evidence type="ECO:0000256" key="3">
    <source>
        <dbReference type="ARBA" id="ARBA00023295"/>
    </source>
</evidence>
<proteinExistence type="inferred from homology"/>
<dbReference type="InterPro" id="IPR001360">
    <property type="entry name" value="Glyco_hydro_1"/>
</dbReference>
<accession>A0A140JXH9</accession>
<dbReference type="Gene3D" id="3.20.20.80">
    <property type="entry name" value="Glycosidases"/>
    <property type="match status" value="1"/>
</dbReference>
<evidence type="ECO:0000256" key="4">
    <source>
        <dbReference type="RuleBase" id="RU003690"/>
    </source>
</evidence>
<dbReference type="AlphaFoldDB" id="A0A140JXH9"/>
<dbReference type="PANTHER" id="PTHR10353">
    <property type="entry name" value="GLYCOSYL HYDROLASE"/>
    <property type="match status" value="1"/>
</dbReference>
<dbReference type="GO" id="GO:0016052">
    <property type="term" value="P:carbohydrate catabolic process"/>
    <property type="evidence" value="ECO:0007669"/>
    <property type="project" value="TreeGrafter"/>
</dbReference>
<keyword evidence="3" id="KW-0326">Glycosidase</keyword>
<evidence type="ECO:0000256" key="1">
    <source>
        <dbReference type="ARBA" id="ARBA00010838"/>
    </source>
</evidence>
<protein>
    <submittedName>
        <fullName evidence="5">Beta-glucosidase</fullName>
    </submittedName>
</protein>
<gene>
    <name evidence="5" type="primary">BGL1B1</name>
</gene>
<sequence length="413" mass="45765">MESYLFPENFIWSTATAAHQVEGNNTNNDIWLLEQVEHSMFKEPSLDACDHFHRYPDDIKLLADLGFNSYRFSIEWARVEPVEGQFSAAAINHYRRMLEACHEHGLKPFVTFHHFSSPQWLLQQGGWESAATSALFARYCGRIARDLGHLIGGGCTINEVNIGRVLISSGMMPPMTKIRQSPGWIEASAQLGITPNELNPFMFAVSEQGRAVVMAAHHQAVAAIRASGSTFPVGATLAVQDIVSVAGGEAIAAQHRQAVNEAYLTDLVGDDFVGVQCYTRHRYDASGPMPPEAGIELTQMSYEFWPEALESAIRQAYATSGLPIMVTENGLATTDDRRRIAYVERALHGVKNCLEDGIPVMGYTYWSALDNFEWMLGYTPTFGLIAVDRQTQARTVKDSAVWLGSVARSNTLR</sequence>
<dbReference type="EMBL" id="LC088483">
    <property type="protein sequence ID" value="BAU61806.1"/>
    <property type="molecule type" value="Genomic_DNA"/>
</dbReference>
<evidence type="ECO:0000256" key="2">
    <source>
        <dbReference type="ARBA" id="ARBA00022801"/>
    </source>
</evidence>
<dbReference type="Pfam" id="PF00232">
    <property type="entry name" value="Glyco_hydro_1"/>
    <property type="match status" value="2"/>
</dbReference>
<dbReference type="GO" id="GO:0008422">
    <property type="term" value="F:beta-glucosidase activity"/>
    <property type="evidence" value="ECO:0007669"/>
    <property type="project" value="TreeGrafter"/>
</dbReference>
<reference evidence="5" key="1">
    <citation type="journal article" date="2016" name="Sci. Rep.">
        <title>Culture-independent method for identification of microbial enzyme-encoding genes by activity-based single-cell sequencing using a water-in-oil microdroplet platform.</title>
        <authorList>
            <person name="Nakamura K."/>
            <person name="Iizuka R."/>
            <person name="Nishi S."/>
            <person name="Yoshida T."/>
            <person name="Hatada Y."/>
            <person name="Takaki Y."/>
            <person name="Iguchi A."/>
            <person name="Yoon D.H."/>
            <person name="Sekiguchi T."/>
            <person name="Shoji S."/>
            <person name="Funatsu T."/>
        </authorList>
    </citation>
    <scope>NUCLEOTIDE SEQUENCE</scope>
    <source>
        <strain evidence="5">D4</strain>
    </source>
</reference>
<dbReference type="GO" id="GO:0005829">
    <property type="term" value="C:cytosol"/>
    <property type="evidence" value="ECO:0007669"/>
    <property type="project" value="TreeGrafter"/>
</dbReference>
<name>A0A140JXH9_9GAMM</name>
<keyword evidence="2" id="KW-0378">Hydrolase</keyword>
<evidence type="ECO:0000313" key="5">
    <source>
        <dbReference type="EMBL" id="BAU61806.1"/>
    </source>
</evidence>
<comment type="similarity">
    <text evidence="1 4">Belongs to the glycosyl hydrolase 1 family.</text>
</comment>
<organism evidence="5">
    <name type="scientific">OM182 bacterium D4</name>
    <dbReference type="NCBI Taxonomy" id="1704087"/>
    <lineage>
        <taxon>Bacteria</taxon>
        <taxon>Pseudomonadati</taxon>
        <taxon>Pseudomonadota</taxon>
        <taxon>Gammaproteobacteria</taxon>
        <taxon>OMG group</taxon>
        <taxon>OM182 clade</taxon>
    </lineage>
</organism>
<dbReference type="PRINTS" id="PR00131">
    <property type="entry name" value="GLHYDRLASE1"/>
</dbReference>
<dbReference type="PANTHER" id="PTHR10353:SF36">
    <property type="entry name" value="LP05116P"/>
    <property type="match status" value="1"/>
</dbReference>
<dbReference type="SUPFAM" id="SSF51445">
    <property type="entry name" value="(Trans)glycosidases"/>
    <property type="match status" value="1"/>
</dbReference>
<dbReference type="InterPro" id="IPR017853">
    <property type="entry name" value="GH"/>
</dbReference>